<dbReference type="PANTHER" id="PTHR42940">
    <property type="entry name" value="ALCOHOL DEHYDROGENASE 1-RELATED"/>
    <property type="match status" value="1"/>
</dbReference>
<dbReference type="Gene3D" id="3.90.180.10">
    <property type="entry name" value="Medium-chain alcohol dehydrogenases, catalytic domain"/>
    <property type="match status" value="1"/>
</dbReference>
<evidence type="ECO:0000256" key="1">
    <source>
        <dbReference type="ARBA" id="ARBA00001947"/>
    </source>
</evidence>
<dbReference type="InterPro" id="IPR013154">
    <property type="entry name" value="ADH-like_N"/>
</dbReference>
<evidence type="ECO:0000259" key="6">
    <source>
        <dbReference type="Pfam" id="PF00107"/>
    </source>
</evidence>
<evidence type="ECO:0000256" key="3">
    <source>
        <dbReference type="ARBA" id="ARBA00022723"/>
    </source>
</evidence>
<reference evidence="8" key="1">
    <citation type="submission" date="2020-05" db="EMBL/GenBank/DDBJ databases">
        <authorList>
            <person name="Chiriac C."/>
            <person name="Salcher M."/>
            <person name="Ghai R."/>
            <person name="Kavagutti S V."/>
        </authorList>
    </citation>
    <scope>NUCLEOTIDE SEQUENCE</scope>
</reference>
<feature type="domain" description="Alcohol dehydrogenase-like N-terminal" evidence="7">
    <location>
        <begin position="25"/>
        <end position="124"/>
    </location>
</feature>
<dbReference type="InterPro" id="IPR011032">
    <property type="entry name" value="GroES-like_sf"/>
</dbReference>
<comment type="cofactor">
    <cofactor evidence="1">
        <name>Zn(2+)</name>
        <dbReference type="ChEBI" id="CHEBI:29105"/>
    </cofactor>
</comment>
<name>A0A6J6TUQ8_9ZZZZ</name>
<organism evidence="8">
    <name type="scientific">freshwater metagenome</name>
    <dbReference type="NCBI Taxonomy" id="449393"/>
    <lineage>
        <taxon>unclassified sequences</taxon>
        <taxon>metagenomes</taxon>
        <taxon>ecological metagenomes</taxon>
    </lineage>
</organism>
<dbReference type="EMBL" id="CAEZYZ010000131">
    <property type="protein sequence ID" value="CAB4751340.1"/>
    <property type="molecule type" value="Genomic_DNA"/>
</dbReference>
<dbReference type="GO" id="GO:0004022">
    <property type="term" value="F:alcohol dehydrogenase (NAD+) activity"/>
    <property type="evidence" value="ECO:0007669"/>
    <property type="project" value="TreeGrafter"/>
</dbReference>
<protein>
    <submittedName>
        <fullName evidence="8">Unannotated protein</fullName>
    </submittedName>
</protein>
<evidence type="ECO:0000256" key="4">
    <source>
        <dbReference type="ARBA" id="ARBA00022833"/>
    </source>
</evidence>
<dbReference type="SUPFAM" id="SSF51735">
    <property type="entry name" value="NAD(P)-binding Rossmann-fold domains"/>
    <property type="match status" value="1"/>
</dbReference>
<dbReference type="InterPro" id="IPR013149">
    <property type="entry name" value="ADH-like_C"/>
</dbReference>
<dbReference type="Gene3D" id="3.40.50.720">
    <property type="entry name" value="NAD(P)-binding Rossmann-like Domain"/>
    <property type="match status" value="1"/>
</dbReference>
<evidence type="ECO:0000256" key="2">
    <source>
        <dbReference type="ARBA" id="ARBA00008072"/>
    </source>
</evidence>
<dbReference type="PANTHER" id="PTHR42940:SF8">
    <property type="entry name" value="VACUOLAR PROTEIN SORTING-ASSOCIATED PROTEIN 11"/>
    <property type="match status" value="1"/>
</dbReference>
<dbReference type="InterPro" id="IPR036291">
    <property type="entry name" value="NAD(P)-bd_dom_sf"/>
</dbReference>
<dbReference type="GO" id="GO:0005737">
    <property type="term" value="C:cytoplasm"/>
    <property type="evidence" value="ECO:0007669"/>
    <property type="project" value="TreeGrafter"/>
</dbReference>
<evidence type="ECO:0000256" key="5">
    <source>
        <dbReference type="ARBA" id="ARBA00023002"/>
    </source>
</evidence>
<dbReference type="AlphaFoldDB" id="A0A6J6TUQ8"/>
<sequence>MRAVVLTSPGSPLDQIEVADPVAPPGGSVIDVLACGICHSDLHAAAGDYPTTLPVILGHEVAGLHPTLGPVLVYACWGCRKPDCWACSSGQEMICPNATEAGLFKDGGYAERMAIPDDGYLVPLGDLDPAQAAPLACGGLTAYRAVDHTLPFLSSAQKPRALVLGAGGLGQYGLQFIKLRSDAEVVVVDASPDKRRIALELGADHAVAPGEAEGLFTAVVDFVGADATLEAAAAHVARQGIAVVVGLYGGSIPFGFGRVPHEARFMSSIWGTRDQLGELVTLAQQHTLHSTIEVIGLADAQHAHERLHAGDVSGRFVIVPGNTA</sequence>
<evidence type="ECO:0000259" key="7">
    <source>
        <dbReference type="Pfam" id="PF08240"/>
    </source>
</evidence>
<proteinExistence type="inferred from homology"/>
<dbReference type="GO" id="GO:0046872">
    <property type="term" value="F:metal ion binding"/>
    <property type="evidence" value="ECO:0007669"/>
    <property type="project" value="UniProtKB-KW"/>
</dbReference>
<dbReference type="Pfam" id="PF08240">
    <property type="entry name" value="ADH_N"/>
    <property type="match status" value="1"/>
</dbReference>
<evidence type="ECO:0000313" key="8">
    <source>
        <dbReference type="EMBL" id="CAB4751340.1"/>
    </source>
</evidence>
<accession>A0A6J6TUQ8</accession>
<dbReference type="Pfam" id="PF00107">
    <property type="entry name" value="ADH_zinc_N"/>
    <property type="match status" value="1"/>
</dbReference>
<comment type="similarity">
    <text evidence="2">Belongs to the zinc-containing alcohol dehydrogenase family.</text>
</comment>
<keyword evidence="4" id="KW-0862">Zinc</keyword>
<keyword evidence="3" id="KW-0479">Metal-binding</keyword>
<keyword evidence="5" id="KW-0560">Oxidoreductase</keyword>
<dbReference type="SUPFAM" id="SSF50129">
    <property type="entry name" value="GroES-like"/>
    <property type="match status" value="1"/>
</dbReference>
<feature type="domain" description="Alcohol dehydrogenase-like C-terminal" evidence="6">
    <location>
        <begin position="168"/>
        <end position="283"/>
    </location>
</feature>
<gene>
    <name evidence="8" type="ORF">UFOPK2810_00864</name>
</gene>